<dbReference type="AlphaFoldDB" id="A0A2K1KD36"/>
<name>A0A2K1KD36_PHYPA</name>
<evidence type="ECO:0000313" key="3">
    <source>
        <dbReference type="EnsemblPlants" id="Pp3c7_25710V3.1"/>
    </source>
</evidence>
<sequence>MESEECLFCNHLQHPDLIGYGVARETYEEPAGPDCMNPNLQKPIDTSPSS</sequence>
<evidence type="ECO:0000256" key="1">
    <source>
        <dbReference type="SAM" id="MobiDB-lite"/>
    </source>
</evidence>
<dbReference type="Gramene" id="Pp3c7_25710V3.1">
    <property type="protein sequence ID" value="Pp3c7_25710V3.1"/>
    <property type="gene ID" value="Pp3c7_25710"/>
</dbReference>
<dbReference type="EnsemblPlants" id="Pp3c7_25710V3.1">
    <property type="protein sequence ID" value="Pp3c7_25710V3.1"/>
    <property type="gene ID" value="Pp3c7_25710"/>
</dbReference>
<feature type="compositionally biased region" description="Polar residues" evidence="1">
    <location>
        <begin position="38"/>
        <end position="50"/>
    </location>
</feature>
<evidence type="ECO:0000313" key="4">
    <source>
        <dbReference type="Proteomes" id="UP000006727"/>
    </source>
</evidence>
<protein>
    <submittedName>
        <fullName evidence="2 3">Uncharacterized protein</fullName>
    </submittedName>
</protein>
<proteinExistence type="predicted"/>
<keyword evidence="4" id="KW-1185">Reference proteome</keyword>
<reference evidence="2 4" key="2">
    <citation type="journal article" date="2018" name="Plant J.">
        <title>The Physcomitrella patens chromosome-scale assembly reveals moss genome structure and evolution.</title>
        <authorList>
            <person name="Lang D."/>
            <person name="Ullrich K.K."/>
            <person name="Murat F."/>
            <person name="Fuchs J."/>
            <person name="Jenkins J."/>
            <person name="Haas F.B."/>
            <person name="Piednoel M."/>
            <person name="Gundlach H."/>
            <person name="Van Bel M."/>
            <person name="Meyberg R."/>
            <person name="Vives C."/>
            <person name="Morata J."/>
            <person name="Symeonidi A."/>
            <person name="Hiss M."/>
            <person name="Muchero W."/>
            <person name="Kamisugi Y."/>
            <person name="Saleh O."/>
            <person name="Blanc G."/>
            <person name="Decker E.L."/>
            <person name="van Gessel N."/>
            <person name="Grimwood J."/>
            <person name="Hayes R.D."/>
            <person name="Graham S.W."/>
            <person name="Gunter L.E."/>
            <person name="McDaniel S.F."/>
            <person name="Hoernstein S.N.W."/>
            <person name="Larsson A."/>
            <person name="Li F.W."/>
            <person name="Perroud P.F."/>
            <person name="Phillips J."/>
            <person name="Ranjan P."/>
            <person name="Rokshar D.S."/>
            <person name="Rothfels C.J."/>
            <person name="Schneider L."/>
            <person name="Shu S."/>
            <person name="Stevenson D.W."/>
            <person name="Thummler F."/>
            <person name="Tillich M."/>
            <person name="Villarreal Aguilar J.C."/>
            <person name="Widiez T."/>
            <person name="Wong G.K."/>
            <person name="Wymore A."/>
            <person name="Zhang Y."/>
            <person name="Zimmer A.D."/>
            <person name="Quatrano R.S."/>
            <person name="Mayer K.F.X."/>
            <person name="Goodstein D."/>
            <person name="Casacuberta J.M."/>
            <person name="Vandepoele K."/>
            <person name="Reski R."/>
            <person name="Cuming A.C."/>
            <person name="Tuskan G.A."/>
            <person name="Maumus F."/>
            <person name="Salse J."/>
            <person name="Schmutz J."/>
            <person name="Rensing S.A."/>
        </authorList>
    </citation>
    <scope>NUCLEOTIDE SEQUENCE [LARGE SCALE GENOMIC DNA]</scope>
    <source>
        <strain evidence="3 4">cv. Gransden 2004</strain>
    </source>
</reference>
<reference evidence="3" key="3">
    <citation type="submission" date="2020-12" db="UniProtKB">
        <authorList>
            <consortium name="EnsemblPlants"/>
        </authorList>
    </citation>
    <scope>IDENTIFICATION</scope>
</reference>
<feature type="region of interest" description="Disordered" evidence="1">
    <location>
        <begin position="28"/>
        <end position="50"/>
    </location>
</feature>
<accession>A0A2K1KD36</accession>
<dbReference type="InParanoid" id="A0A2K1KD36"/>
<reference evidence="2 4" key="1">
    <citation type="journal article" date="2008" name="Science">
        <title>The Physcomitrella genome reveals evolutionary insights into the conquest of land by plants.</title>
        <authorList>
            <person name="Rensing S."/>
            <person name="Lang D."/>
            <person name="Zimmer A."/>
            <person name="Terry A."/>
            <person name="Salamov A."/>
            <person name="Shapiro H."/>
            <person name="Nishiyama T."/>
            <person name="Perroud P.-F."/>
            <person name="Lindquist E."/>
            <person name="Kamisugi Y."/>
            <person name="Tanahashi T."/>
            <person name="Sakakibara K."/>
            <person name="Fujita T."/>
            <person name="Oishi K."/>
            <person name="Shin-I T."/>
            <person name="Kuroki Y."/>
            <person name="Toyoda A."/>
            <person name="Suzuki Y."/>
            <person name="Hashimoto A."/>
            <person name="Yamaguchi K."/>
            <person name="Sugano A."/>
            <person name="Kohara Y."/>
            <person name="Fujiyama A."/>
            <person name="Anterola A."/>
            <person name="Aoki S."/>
            <person name="Ashton N."/>
            <person name="Barbazuk W.B."/>
            <person name="Barker E."/>
            <person name="Bennetzen J."/>
            <person name="Bezanilla M."/>
            <person name="Blankenship R."/>
            <person name="Cho S.H."/>
            <person name="Dutcher S."/>
            <person name="Estelle M."/>
            <person name="Fawcett J.A."/>
            <person name="Gundlach H."/>
            <person name="Hanada K."/>
            <person name="Heyl A."/>
            <person name="Hicks K.A."/>
            <person name="Hugh J."/>
            <person name="Lohr M."/>
            <person name="Mayer K."/>
            <person name="Melkozernov A."/>
            <person name="Murata T."/>
            <person name="Nelson D."/>
            <person name="Pils B."/>
            <person name="Prigge M."/>
            <person name="Reiss B."/>
            <person name="Renner T."/>
            <person name="Rombauts S."/>
            <person name="Rushton P."/>
            <person name="Sanderfoot A."/>
            <person name="Schween G."/>
            <person name="Shiu S.-H."/>
            <person name="Stueber K."/>
            <person name="Theodoulou F.L."/>
            <person name="Tu H."/>
            <person name="Van de Peer Y."/>
            <person name="Verrier P.J."/>
            <person name="Waters E."/>
            <person name="Wood A."/>
            <person name="Yang L."/>
            <person name="Cove D."/>
            <person name="Cuming A."/>
            <person name="Hasebe M."/>
            <person name="Lucas S."/>
            <person name="Mishler D.B."/>
            <person name="Reski R."/>
            <person name="Grigoriev I."/>
            <person name="Quatrano R.S."/>
            <person name="Boore J.L."/>
        </authorList>
    </citation>
    <scope>NUCLEOTIDE SEQUENCE [LARGE SCALE GENOMIC DNA]</scope>
    <source>
        <strain evidence="3 4">cv. Gransden 2004</strain>
    </source>
</reference>
<dbReference type="Proteomes" id="UP000006727">
    <property type="component" value="Chromosome 7"/>
</dbReference>
<organism evidence="2">
    <name type="scientific">Physcomitrium patens</name>
    <name type="common">Spreading-leaved earth moss</name>
    <name type="synonym">Physcomitrella patens</name>
    <dbReference type="NCBI Taxonomy" id="3218"/>
    <lineage>
        <taxon>Eukaryota</taxon>
        <taxon>Viridiplantae</taxon>
        <taxon>Streptophyta</taxon>
        <taxon>Embryophyta</taxon>
        <taxon>Bryophyta</taxon>
        <taxon>Bryophytina</taxon>
        <taxon>Bryopsida</taxon>
        <taxon>Funariidae</taxon>
        <taxon>Funariales</taxon>
        <taxon>Funariaceae</taxon>
        <taxon>Physcomitrium</taxon>
    </lineage>
</organism>
<evidence type="ECO:0000313" key="2">
    <source>
        <dbReference type="EMBL" id="PNR51688.1"/>
    </source>
</evidence>
<dbReference type="EMBL" id="ABEU02000007">
    <property type="protein sequence ID" value="PNR51688.1"/>
    <property type="molecule type" value="Genomic_DNA"/>
</dbReference>
<dbReference type="PaxDb" id="3218-PP1S97_123V6.1"/>
<gene>
    <name evidence="2" type="ORF">PHYPA_010876</name>
</gene>